<accession>A0A4P6KJQ4</accession>
<protein>
    <submittedName>
        <fullName evidence="3">VanZ family protein</fullName>
    </submittedName>
</protein>
<sequence>MEDLKPIEGLARPRTQRGSAPRSRTPVVALFAVYLALLVWIVLWKLEVPHIGIAGVRQLKLVPFGAGAGFGANAPLEIAANVALFLPFGLYLGLIAPAWSWGRVAWASAGAALALETAQYVLAIGVSDTTDLIVNTAGGLIGFGLAALAHRRFAAAAPRVLFRACAVGTAIALIASVLFFLSPLHYAQRDVVVEPPASAAHRWDAPEARVPTAQGDGMRIDGAGGAAAP</sequence>
<gene>
    <name evidence="3" type="ORF">EVS81_14300</name>
</gene>
<feature type="transmembrane region" description="Helical" evidence="1">
    <location>
        <begin position="132"/>
        <end position="149"/>
    </location>
</feature>
<feature type="transmembrane region" description="Helical" evidence="1">
    <location>
        <begin position="161"/>
        <end position="181"/>
    </location>
</feature>
<dbReference type="PANTHER" id="PTHR36834:SF2">
    <property type="entry name" value="MEMBRANE PROTEIN"/>
    <property type="match status" value="1"/>
</dbReference>
<feature type="transmembrane region" description="Helical" evidence="1">
    <location>
        <begin position="27"/>
        <end position="46"/>
    </location>
</feature>
<dbReference type="AlphaFoldDB" id="A0A4P6KJQ4"/>
<dbReference type="Proteomes" id="UP000289260">
    <property type="component" value="Chromosome"/>
</dbReference>
<dbReference type="KEGG" id="ltr:EVS81_14300"/>
<feature type="transmembrane region" description="Helical" evidence="1">
    <location>
        <begin position="78"/>
        <end position="99"/>
    </location>
</feature>
<keyword evidence="1" id="KW-0472">Membrane</keyword>
<dbReference type="OrthoDB" id="4942035at2"/>
<feature type="domain" description="VanZ-like" evidence="2">
    <location>
        <begin position="31"/>
        <end position="148"/>
    </location>
</feature>
<evidence type="ECO:0000313" key="3">
    <source>
        <dbReference type="EMBL" id="QBE49854.1"/>
    </source>
</evidence>
<name>A0A4P6KJQ4_9MICO</name>
<dbReference type="EMBL" id="CP035806">
    <property type="protein sequence ID" value="QBE49854.1"/>
    <property type="molecule type" value="Genomic_DNA"/>
</dbReference>
<dbReference type="PANTHER" id="PTHR36834">
    <property type="entry name" value="MEMBRANE PROTEIN-RELATED"/>
    <property type="match status" value="1"/>
</dbReference>
<evidence type="ECO:0000256" key="1">
    <source>
        <dbReference type="SAM" id="Phobius"/>
    </source>
</evidence>
<evidence type="ECO:0000313" key="4">
    <source>
        <dbReference type="Proteomes" id="UP000289260"/>
    </source>
</evidence>
<organism evidence="3 4">
    <name type="scientific">Leucobacter triazinivorans</name>
    <dbReference type="NCBI Taxonomy" id="1784719"/>
    <lineage>
        <taxon>Bacteria</taxon>
        <taxon>Bacillati</taxon>
        <taxon>Actinomycetota</taxon>
        <taxon>Actinomycetes</taxon>
        <taxon>Micrococcales</taxon>
        <taxon>Microbacteriaceae</taxon>
        <taxon>Leucobacter</taxon>
    </lineage>
</organism>
<dbReference type="InterPro" id="IPR053150">
    <property type="entry name" value="Teicoplanin_resist-assoc"/>
</dbReference>
<dbReference type="RefSeq" id="WP_130110967.1">
    <property type="nucleotide sequence ID" value="NZ_CP035806.1"/>
</dbReference>
<reference evidence="3 4" key="1">
    <citation type="submission" date="2019-02" db="EMBL/GenBank/DDBJ databases">
        <authorList>
            <person name="Sun L."/>
            <person name="Pan D."/>
            <person name="Wu X."/>
        </authorList>
    </citation>
    <scope>NUCLEOTIDE SEQUENCE [LARGE SCALE GENOMIC DNA]</scope>
    <source>
        <strain evidence="3 4">JW-1</strain>
    </source>
</reference>
<keyword evidence="4" id="KW-1185">Reference proteome</keyword>
<dbReference type="InterPro" id="IPR006976">
    <property type="entry name" value="VanZ-like"/>
</dbReference>
<keyword evidence="1" id="KW-1133">Transmembrane helix</keyword>
<proteinExistence type="predicted"/>
<evidence type="ECO:0000259" key="2">
    <source>
        <dbReference type="Pfam" id="PF04892"/>
    </source>
</evidence>
<keyword evidence="1" id="KW-0812">Transmembrane</keyword>
<dbReference type="Pfam" id="PF04892">
    <property type="entry name" value="VanZ"/>
    <property type="match status" value="1"/>
</dbReference>
<feature type="transmembrane region" description="Helical" evidence="1">
    <location>
        <begin position="106"/>
        <end position="126"/>
    </location>
</feature>